<dbReference type="Pfam" id="PF07703">
    <property type="entry name" value="A2M_BRD"/>
    <property type="match status" value="1"/>
</dbReference>
<name>A0ABT5MG94_9BURK</name>
<feature type="domain" description="Alpha-2-macroglobulin" evidence="5">
    <location>
        <begin position="1265"/>
        <end position="1355"/>
    </location>
</feature>
<dbReference type="PANTHER" id="PTHR40094:SF1">
    <property type="entry name" value="UBIQUITIN DOMAIN-CONTAINING PROTEIN"/>
    <property type="match status" value="1"/>
</dbReference>
<evidence type="ECO:0000313" key="7">
    <source>
        <dbReference type="Proteomes" id="UP001528672"/>
    </source>
</evidence>
<dbReference type="EMBL" id="JAQSIO010000004">
    <property type="protein sequence ID" value="MDD0815607.1"/>
    <property type="molecule type" value="Genomic_DNA"/>
</dbReference>
<proteinExistence type="inferred from homology"/>
<feature type="domain" description="Alpha-2-macroglobulin bait region" evidence="4">
    <location>
        <begin position="1024"/>
        <end position="1207"/>
    </location>
</feature>
<dbReference type="PANTHER" id="PTHR40094">
    <property type="entry name" value="ALPHA-2-MACROGLOBULIN HOMOLOG"/>
    <property type="match status" value="1"/>
</dbReference>
<dbReference type="InterPro" id="IPR041246">
    <property type="entry name" value="Bact_MG10"/>
</dbReference>
<protein>
    <submittedName>
        <fullName evidence="6">MG2 domain-containing protein</fullName>
    </submittedName>
</protein>
<accession>A0ABT5MG94</accession>
<feature type="region of interest" description="Disordered" evidence="2">
    <location>
        <begin position="289"/>
        <end position="308"/>
    </location>
</feature>
<evidence type="ECO:0000256" key="1">
    <source>
        <dbReference type="ARBA" id="ARBA00010556"/>
    </source>
</evidence>
<dbReference type="InterPro" id="IPR011625">
    <property type="entry name" value="A2M_N_BRD"/>
</dbReference>
<comment type="caution">
    <text evidence="6">The sequence shown here is derived from an EMBL/GenBank/DDBJ whole genome shotgun (WGS) entry which is preliminary data.</text>
</comment>
<feature type="region of interest" description="Disordered" evidence="2">
    <location>
        <begin position="809"/>
        <end position="828"/>
    </location>
</feature>
<evidence type="ECO:0000313" key="6">
    <source>
        <dbReference type="EMBL" id="MDD0815607.1"/>
    </source>
</evidence>
<evidence type="ECO:0000256" key="2">
    <source>
        <dbReference type="SAM" id="MobiDB-lite"/>
    </source>
</evidence>
<sequence length="1972" mass="213864">MPWALGACLLGASPAQALQISKASPQGEVGEVRQVRLQFDRPAVAEGQPQAPAPASVSCQDAAAAQGSGRWLNAREWVHDFEQRVPPGQTCMVQTKAGFKGLQGDALGASVTYRFNTGGPFVLDVFPPTEERIDEEQVFLLHLDSPATPASVLAQVGCAVEGLGERVPVRLLDEAQRQALLKSRGLVRAAAAEPQRYLTLACQRRLASSAQVELVVQAGLSSPGGVRSKTEKRYRYQVREAFSASFSCERENAQAACLPLRPLSLRFNAPVARRVAEAVRLEGDSGALKPRLERHGEDRDGQVTELRFDPPFPERSRYRLSLPASLSDVSGRPLSNAATFPLAVATGPLPPLAKFAASPFGIVERLAEPGQPPLLPVTLRQVEPALRVQALSPGRVKDLQPRSDADIIAWQRKVQALDAFLVPRKTAQRLLSGPLPKPPQADLADQVESRSVSLLQGLGGARALDLPQPASTDPRPFEVVGIPLTPGFHVLEIASPTLGAALLDPAYGAQRAMFVRTTALVTNLGVHFKLGRDNALAWVTTLDKGAVVAGAQVRVSDCQGREVASGQTNAQGLVVLAQVPVQPPACASLGGPGGEEDYRQAYFVSARARGADGVEDLAFTWSDWTRGIESWRFNVPTSREAQADQRAHTVLDRPLLRAGETVSMKHYLRLETRQGLAQPAQGPAQLTITHDGSGQQFTLPLSWRKTASGGFSAESQFSVPGAAKLGRYSLMLDGRETGEFRVEAFRLPVFEGRIGPLKPEALLSSRQVTAQMQLNYVSGGPAAQWPVRVSAALRPRALSFADYEDYSFNPPRQRGAGSANGGDEEDAQAVQDQRLVADKIALTLDRQGSGRVALPELPRSEQAQDLLIEASYADPNGELQTLRSVTPLWPAAVIAGLKTEGWAASQQSLRFQALALDLRGQPQAGVALEVRAVARRTSSSRKRMVGGFYTYDNQSDTRDLGTVCSGRSGAQGLLVCETTVKESGEVELIVRAKDAQGQVAQAAGSVWITQQGELWFGGDNHDRIDVLPEKRSYQAGDTARFQVRMPFRYATALVAVEREGILHTEVVTLQGRDPTVSLKVRPDWGPNVYVSVLALRGRLREVPWYSLFTWGYKAPREWWTAFWHEGREYQAPTALVDLSKPAYRLGLAEIRVGTQAHRLEVKVSPDRASYPVRGQARVQISATLPDGRPAAGAEVALAVVDQALLELSPNRSWNLLDAMLQRRAWGVETATAQMEIIGRRHYGRKAVPAGGGGGRGATRELLDTLLLWNPRVTLNAQGQASVTVPLNDALSTFTVAAVADSGAGLFGTGTASLRTTQDLQLISGLPPLVREDDQFRAQFTLRNTTAQAMKVQLSPRATLLTLAPQTVDIPPGEARELAWTVTTPAALALSRFESLLWELEARDTLSGARDALKVQQRVLPAVPVTVQQASLVQLDGPFQLAVQAPAQSLAGRGGVKLALQPRLAEGLPGVRDWWAAYPYACLEQQSSRALGLHDVRRWQALLNQMPGYLDADGLASYFPPREGEASRGSDVLSAYLLAASHEAASLDPALALSEPLRTALLRGLSAFVEGRISRQGWSPRPDLDARKLAALEAMSRYGPVPARLITSLSLTPQQWPTHSVIDWYWLLKRQTDWPQRTQRLAEATQILQARLVYQGSRVGFNTEAEDGWWWLMQNADVNTARWLLAVLDEPAWQDDLPRLAKGFLGRQQRGAWSTTTANFWGVLALDKFSARFERTPVTGSTRASLGATSGAVDWARVSRVQPGDAGGAPQRASTLGAPAAPEAWRHNTVLLPWPAEAGPRELQVNHQGTGKPWLTLQSLAAVPLKEAVNAGYQLRKTIQPLEQAVKGRYTRGDVLRISLELQASADMSWVVLSDPVPAGATVLGSGLGRDSALATQGEKRSGVAWPAFEERSFEAFRSYYEFLPKGLTRVEYTVRLNNVGDFGLPPTRAEAMYAPEVFGALPNARLQVLPAP</sequence>
<dbReference type="Pfam" id="PF01835">
    <property type="entry name" value="MG2"/>
    <property type="match status" value="1"/>
</dbReference>
<dbReference type="SMART" id="SM01359">
    <property type="entry name" value="A2M_N_2"/>
    <property type="match status" value="1"/>
</dbReference>
<dbReference type="Proteomes" id="UP001528672">
    <property type="component" value="Unassembled WGS sequence"/>
</dbReference>
<organism evidence="6 7">
    <name type="scientific">Curvibacter microcysteis</name>
    <dbReference type="NCBI Taxonomy" id="3026419"/>
    <lineage>
        <taxon>Bacteria</taxon>
        <taxon>Pseudomonadati</taxon>
        <taxon>Pseudomonadota</taxon>
        <taxon>Betaproteobacteria</taxon>
        <taxon>Burkholderiales</taxon>
        <taxon>Comamonadaceae</taxon>
        <taxon>Curvibacter</taxon>
    </lineage>
</organism>
<keyword evidence="3" id="KW-0732">Signal</keyword>
<reference evidence="6 7" key="1">
    <citation type="submission" date="2023-02" db="EMBL/GenBank/DDBJ databases">
        <title>Bacterial whole genome sequence for Curvibacter sp. HBC28.</title>
        <authorList>
            <person name="Le V."/>
            <person name="Ko S.-R."/>
            <person name="Ahn C.-Y."/>
            <person name="Oh H.-M."/>
        </authorList>
    </citation>
    <scope>NUCLEOTIDE SEQUENCE [LARGE SCALE GENOMIC DNA]</scope>
    <source>
        <strain evidence="6 7">HBC28</strain>
    </source>
</reference>
<feature type="chain" id="PRO_5045368593" evidence="3">
    <location>
        <begin position="18"/>
        <end position="1972"/>
    </location>
</feature>
<keyword evidence="7" id="KW-1185">Reference proteome</keyword>
<dbReference type="Pfam" id="PF11974">
    <property type="entry name" value="bMG3"/>
    <property type="match status" value="1"/>
</dbReference>
<feature type="compositionally biased region" description="Basic and acidic residues" evidence="2">
    <location>
        <begin position="290"/>
        <end position="308"/>
    </location>
</feature>
<evidence type="ECO:0000259" key="5">
    <source>
        <dbReference type="SMART" id="SM01360"/>
    </source>
</evidence>
<comment type="similarity">
    <text evidence="1">Belongs to the protease inhibitor I39 (alpha-2-macroglobulin) family. Bacterial alpha-2-macroglobulin subfamily.</text>
</comment>
<gene>
    <name evidence="6" type="ORF">PSQ39_13300</name>
</gene>
<dbReference type="InterPro" id="IPR021868">
    <property type="entry name" value="Alpha_2_Macroglob_MG3"/>
</dbReference>
<dbReference type="InterPro" id="IPR051802">
    <property type="entry name" value="YfhM-like"/>
</dbReference>
<feature type="signal peptide" evidence="3">
    <location>
        <begin position="1"/>
        <end position="17"/>
    </location>
</feature>
<dbReference type="InterPro" id="IPR002890">
    <property type="entry name" value="MG2"/>
</dbReference>
<dbReference type="Pfam" id="PF17973">
    <property type="entry name" value="bMG10"/>
    <property type="match status" value="1"/>
</dbReference>
<dbReference type="Pfam" id="PF00207">
    <property type="entry name" value="A2M"/>
    <property type="match status" value="1"/>
</dbReference>
<evidence type="ECO:0000259" key="4">
    <source>
        <dbReference type="SMART" id="SM01359"/>
    </source>
</evidence>
<evidence type="ECO:0000256" key="3">
    <source>
        <dbReference type="SAM" id="SignalP"/>
    </source>
</evidence>
<dbReference type="SMART" id="SM01360">
    <property type="entry name" value="A2M"/>
    <property type="match status" value="1"/>
</dbReference>
<dbReference type="InterPro" id="IPR001599">
    <property type="entry name" value="Macroglobln_a2"/>
</dbReference>